<organism evidence="1 2">
    <name type="scientific">Methanoliparum thermophilum</name>
    <dbReference type="NCBI Taxonomy" id="2491083"/>
    <lineage>
        <taxon>Archaea</taxon>
        <taxon>Methanobacteriati</taxon>
        <taxon>Methanobacteriota</taxon>
        <taxon>Candidatus Methanoliparia</taxon>
        <taxon>Candidatus Methanoliparales</taxon>
        <taxon>Candidatus Methanoliparaceae</taxon>
        <taxon>Candidatus Methanoliparum</taxon>
    </lineage>
</organism>
<dbReference type="AlphaFoldDB" id="A0A520KRV1"/>
<dbReference type="InterPro" id="IPR009183">
    <property type="entry name" value="UCP004962"/>
</dbReference>
<dbReference type="PIRSF" id="PIRSF004962">
    <property type="entry name" value="UCP004962"/>
    <property type="match status" value="1"/>
</dbReference>
<dbReference type="EMBL" id="RXIF01000012">
    <property type="protein sequence ID" value="RZN63879.1"/>
    <property type="molecule type" value="Genomic_DNA"/>
</dbReference>
<proteinExistence type="predicted"/>
<dbReference type="Proteomes" id="UP000317158">
    <property type="component" value="Unassembled WGS sequence"/>
</dbReference>
<gene>
    <name evidence="1" type="ORF">EF806_06525</name>
</gene>
<protein>
    <submittedName>
        <fullName evidence="1">DUF2124 domain-containing protein</fullName>
    </submittedName>
</protein>
<dbReference type="Gene3D" id="3.40.50.2300">
    <property type="match status" value="1"/>
</dbReference>
<evidence type="ECO:0000313" key="1">
    <source>
        <dbReference type="EMBL" id="RZN63879.1"/>
    </source>
</evidence>
<sequence>MRSYKGINGLITAFAEVINGFSSKKKVAFAGSVGVCTPFVELLAYGVRKKGLDMVFIPDAIIEKTKTMRLIEDIGYQVTEDKGNAEGSDIIVVLGGLAMPFAKKTIKDINDMINRINPDAKVIGVGFMKIFEREGWIKNIGFDVVIDSTLDPVKVITKDDEL</sequence>
<dbReference type="Pfam" id="PF09897">
    <property type="entry name" value="DUF2124"/>
    <property type="match status" value="1"/>
</dbReference>
<accession>A0A520KRV1</accession>
<evidence type="ECO:0000313" key="2">
    <source>
        <dbReference type="Proteomes" id="UP000317158"/>
    </source>
</evidence>
<name>A0A520KRV1_METT2</name>
<comment type="caution">
    <text evidence="1">The sequence shown here is derived from an EMBL/GenBank/DDBJ whole genome shotgun (WGS) entry which is preliminary data.</text>
</comment>
<reference evidence="1 2" key="1">
    <citation type="journal article" date="2019" name="Nat. Microbiol.">
        <title>Wide diversity of methane and short-chain alkane metabolisms in uncultured archaea.</title>
        <authorList>
            <person name="Borrel G."/>
            <person name="Adam P.S."/>
            <person name="McKay L.J."/>
            <person name="Chen L.X."/>
            <person name="Sierra-Garcia I.N."/>
            <person name="Sieber C.M."/>
            <person name="Letourneur Q."/>
            <person name="Ghozlane A."/>
            <person name="Andersen G.L."/>
            <person name="Li W.J."/>
            <person name="Hallam S.J."/>
            <person name="Muyzer G."/>
            <person name="de Oliveira V.M."/>
            <person name="Inskeep W.P."/>
            <person name="Banfield J.F."/>
            <person name="Gribaldo S."/>
        </authorList>
    </citation>
    <scope>NUCLEOTIDE SEQUENCE [LARGE SCALE GENOMIC DNA]</scope>
    <source>
        <strain evidence="1">NM1a</strain>
    </source>
</reference>